<organism evidence="2 3">
    <name type="scientific">Symbiochloris irregularis</name>
    <dbReference type="NCBI Taxonomy" id="706552"/>
    <lineage>
        <taxon>Eukaryota</taxon>
        <taxon>Viridiplantae</taxon>
        <taxon>Chlorophyta</taxon>
        <taxon>core chlorophytes</taxon>
        <taxon>Trebouxiophyceae</taxon>
        <taxon>Trebouxiales</taxon>
        <taxon>Trebouxiaceae</taxon>
        <taxon>Symbiochloris</taxon>
    </lineage>
</organism>
<dbReference type="PANTHER" id="PTHR35292:SF13">
    <property type="entry name" value="OS03G0581800 PROTEIN"/>
    <property type="match status" value="1"/>
</dbReference>
<comment type="caution">
    <text evidence="2">The sequence shown here is derived from an EMBL/GenBank/DDBJ whole genome shotgun (WGS) entry which is preliminary data.</text>
</comment>
<dbReference type="AlphaFoldDB" id="A0AAW1PQV2"/>
<reference evidence="2 3" key="1">
    <citation type="journal article" date="2024" name="Nat. Commun.">
        <title>Phylogenomics reveals the evolutionary origins of lichenization in chlorophyte algae.</title>
        <authorList>
            <person name="Puginier C."/>
            <person name="Libourel C."/>
            <person name="Otte J."/>
            <person name="Skaloud P."/>
            <person name="Haon M."/>
            <person name="Grisel S."/>
            <person name="Petersen M."/>
            <person name="Berrin J.G."/>
            <person name="Delaux P.M."/>
            <person name="Dal Grande F."/>
            <person name="Keller J."/>
        </authorList>
    </citation>
    <scope>NUCLEOTIDE SEQUENCE [LARGE SCALE GENOMIC DNA]</scope>
    <source>
        <strain evidence="2 3">SAG 2036</strain>
    </source>
</reference>
<accession>A0AAW1PQV2</accession>
<evidence type="ECO:0000256" key="1">
    <source>
        <dbReference type="SAM" id="MobiDB-lite"/>
    </source>
</evidence>
<dbReference type="EMBL" id="JALJOQ010000014">
    <property type="protein sequence ID" value="KAK9810815.1"/>
    <property type="molecule type" value="Genomic_DNA"/>
</dbReference>
<name>A0AAW1PQV2_9CHLO</name>
<keyword evidence="3" id="KW-1185">Reference proteome</keyword>
<dbReference type="PANTHER" id="PTHR35292">
    <property type="entry name" value="EXPRESSED PROTEIN"/>
    <property type="match status" value="1"/>
</dbReference>
<protein>
    <submittedName>
        <fullName evidence="2">Uncharacterized protein</fullName>
    </submittedName>
</protein>
<evidence type="ECO:0000313" key="2">
    <source>
        <dbReference type="EMBL" id="KAK9810815.1"/>
    </source>
</evidence>
<sequence length="111" mass="12036">MSFARRLVPFASRLSQSDASLAVSRQSRRSYADAHGEVKVNCWEAPTQINKWKEEHIVFAVLGTWGVVIFGSMKIFGGKKPTADGQPDGQPEASAPSPAPAKVVVADPVWK</sequence>
<proteinExistence type="predicted"/>
<feature type="region of interest" description="Disordered" evidence="1">
    <location>
        <begin position="80"/>
        <end position="101"/>
    </location>
</feature>
<dbReference type="Proteomes" id="UP001465755">
    <property type="component" value="Unassembled WGS sequence"/>
</dbReference>
<gene>
    <name evidence="2" type="ORF">WJX73_009563</name>
</gene>
<feature type="compositionally biased region" description="Low complexity" evidence="1">
    <location>
        <begin position="91"/>
        <end position="101"/>
    </location>
</feature>
<evidence type="ECO:0000313" key="3">
    <source>
        <dbReference type="Proteomes" id="UP001465755"/>
    </source>
</evidence>